<reference evidence="2" key="1">
    <citation type="submission" date="2024-07" db="EMBL/GenBank/DDBJ databases">
        <title>Two chromosome-level genome assemblies of Korean endemic species Abeliophyllum distichum and Forsythia ovata (Oleaceae).</title>
        <authorList>
            <person name="Jang H."/>
        </authorList>
    </citation>
    <scope>NUCLEOTIDE SEQUENCE [LARGE SCALE GENOMIC DNA]</scope>
</reference>
<evidence type="ECO:0000313" key="2">
    <source>
        <dbReference type="Proteomes" id="UP001604336"/>
    </source>
</evidence>
<keyword evidence="2" id="KW-1185">Reference proteome</keyword>
<sequence>MRRERSDLRLTPRSGGLERLLTPSSNDEAPPKNCVDKFSILIGKNVDLTSFTFDASSFHIEDYFISMGWVSIVTLDEKAYPNLMKEFYQDMIYSPGLGNTCMVKNKRIKITRTLIRSILELEDCETHLYIQKIAPDLEWYSPIEACCRVTRKHFENAI</sequence>
<comment type="caution">
    <text evidence="1">The sequence shown here is derived from an EMBL/GenBank/DDBJ whole genome shotgun (WGS) entry which is preliminary data.</text>
</comment>
<evidence type="ECO:0000313" key="1">
    <source>
        <dbReference type="EMBL" id="KAL2471078.1"/>
    </source>
</evidence>
<dbReference type="AlphaFoldDB" id="A0ABD1Q4F7"/>
<gene>
    <name evidence="1" type="ORF">Adt_39214</name>
</gene>
<accession>A0ABD1Q4F7</accession>
<dbReference type="EMBL" id="JBFOLK010000012">
    <property type="protein sequence ID" value="KAL2471078.1"/>
    <property type="molecule type" value="Genomic_DNA"/>
</dbReference>
<protein>
    <submittedName>
        <fullName evidence="1">Uncharacterized protein</fullName>
    </submittedName>
</protein>
<proteinExistence type="predicted"/>
<organism evidence="1 2">
    <name type="scientific">Abeliophyllum distichum</name>
    <dbReference type="NCBI Taxonomy" id="126358"/>
    <lineage>
        <taxon>Eukaryota</taxon>
        <taxon>Viridiplantae</taxon>
        <taxon>Streptophyta</taxon>
        <taxon>Embryophyta</taxon>
        <taxon>Tracheophyta</taxon>
        <taxon>Spermatophyta</taxon>
        <taxon>Magnoliopsida</taxon>
        <taxon>eudicotyledons</taxon>
        <taxon>Gunneridae</taxon>
        <taxon>Pentapetalae</taxon>
        <taxon>asterids</taxon>
        <taxon>lamiids</taxon>
        <taxon>Lamiales</taxon>
        <taxon>Oleaceae</taxon>
        <taxon>Forsythieae</taxon>
        <taxon>Abeliophyllum</taxon>
    </lineage>
</organism>
<name>A0ABD1Q4F7_9LAMI</name>
<dbReference type="Proteomes" id="UP001604336">
    <property type="component" value="Unassembled WGS sequence"/>
</dbReference>